<evidence type="ECO:0000313" key="4">
    <source>
        <dbReference type="EMBL" id="MDP9805855.1"/>
    </source>
</evidence>
<accession>A0ABT9NEQ9</accession>
<reference evidence="4 5" key="1">
    <citation type="submission" date="2023-07" db="EMBL/GenBank/DDBJ databases">
        <title>Sequencing the genomes of 1000 actinobacteria strains.</title>
        <authorList>
            <person name="Klenk H.-P."/>
        </authorList>
    </citation>
    <scope>NUCLEOTIDE SEQUENCE [LARGE SCALE GENOMIC DNA]</scope>
    <source>
        <strain evidence="4 5">DSM 17163</strain>
    </source>
</reference>
<dbReference type="PROSITE" id="PS51186">
    <property type="entry name" value="GNAT"/>
    <property type="match status" value="1"/>
</dbReference>
<feature type="domain" description="N-acetyltransferase" evidence="3">
    <location>
        <begin position="1"/>
        <end position="151"/>
    </location>
</feature>
<evidence type="ECO:0000256" key="2">
    <source>
        <dbReference type="ARBA" id="ARBA00023315"/>
    </source>
</evidence>
<dbReference type="GO" id="GO:0008999">
    <property type="term" value="F:protein-N-terminal-alanine acetyltransferase activity"/>
    <property type="evidence" value="ECO:0007669"/>
    <property type="project" value="UniProtKB-EC"/>
</dbReference>
<dbReference type="InterPro" id="IPR016181">
    <property type="entry name" value="Acyl_CoA_acyltransferase"/>
</dbReference>
<evidence type="ECO:0000259" key="3">
    <source>
        <dbReference type="PROSITE" id="PS51186"/>
    </source>
</evidence>
<dbReference type="Gene3D" id="3.40.630.30">
    <property type="match status" value="1"/>
</dbReference>
<dbReference type="Pfam" id="PF00583">
    <property type="entry name" value="Acetyltransf_1"/>
    <property type="match status" value="1"/>
</dbReference>
<dbReference type="PANTHER" id="PTHR43420:SF44">
    <property type="entry name" value="ACETYLTRANSFERASE YPEA"/>
    <property type="match status" value="1"/>
</dbReference>
<dbReference type="InterPro" id="IPR000182">
    <property type="entry name" value="GNAT_dom"/>
</dbReference>
<dbReference type="RefSeq" id="WP_307682111.1">
    <property type="nucleotide sequence ID" value="NZ_JAUSQX010000001.1"/>
</dbReference>
<keyword evidence="2 4" id="KW-0012">Acyltransferase</keyword>
<name>A0ABT9NEQ9_9ACTO</name>
<keyword evidence="1 4" id="KW-0808">Transferase</keyword>
<sequence>MSFRIVSPPARWWRKIAEFDKTNFGVDAWPTAMWEYELESAGRSYRAVVSEPGPIRAEGTLVGVGGVSHGPEAEILTIAISEHVRGRGLGRLLLDELLEIAWRQGAEAIFLEVRANDAGAQGFYERAGFVPVGLRKNYYRNANAVIMRLDR</sequence>
<evidence type="ECO:0000313" key="5">
    <source>
        <dbReference type="Proteomes" id="UP001243212"/>
    </source>
</evidence>
<comment type="caution">
    <text evidence="4">The sequence shown here is derived from an EMBL/GenBank/DDBJ whole genome shotgun (WGS) entry which is preliminary data.</text>
</comment>
<dbReference type="Proteomes" id="UP001243212">
    <property type="component" value="Unassembled WGS sequence"/>
</dbReference>
<dbReference type="InterPro" id="IPR050680">
    <property type="entry name" value="YpeA/RimI_acetyltransf"/>
</dbReference>
<keyword evidence="5" id="KW-1185">Reference proteome</keyword>
<proteinExistence type="predicted"/>
<organism evidence="4 5">
    <name type="scientific">Trueperella bonasi</name>
    <dbReference type="NCBI Taxonomy" id="312286"/>
    <lineage>
        <taxon>Bacteria</taxon>
        <taxon>Bacillati</taxon>
        <taxon>Actinomycetota</taxon>
        <taxon>Actinomycetes</taxon>
        <taxon>Actinomycetales</taxon>
        <taxon>Actinomycetaceae</taxon>
        <taxon>Trueperella</taxon>
    </lineage>
</organism>
<dbReference type="PANTHER" id="PTHR43420">
    <property type="entry name" value="ACETYLTRANSFERASE"/>
    <property type="match status" value="1"/>
</dbReference>
<gene>
    <name evidence="4" type="ORF">J2S70_000437</name>
</gene>
<protein>
    <submittedName>
        <fullName evidence="4">Ribosomal-protein-alanine N-acetyltransferase</fullName>
        <ecNumber evidence="4">2.3.1.267</ecNumber>
    </submittedName>
</protein>
<dbReference type="EMBL" id="JAUSQX010000001">
    <property type="protein sequence ID" value="MDP9805855.1"/>
    <property type="molecule type" value="Genomic_DNA"/>
</dbReference>
<dbReference type="EC" id="2.3.1.267" evidence="4"/>
<dbReference type="SUPFAM" id="SSF55729">
    <property type="entry name" value="Acyl-CoA N-acyltransferases (Nat)"/>
    <property type="match status" value="1"/>
</dbReference>
<evidence type="ECO:0000256" key="1">
    <source>
        <dbReference type="ARBA" id="ARBA00022679"/>
    </source>
</evidence>